<keyword evidence="1" id="KW-1133">Transmembrane helix</keyword>
<organism evidence="2 3">
    <name type="scientific">Seohaeicola zhoushanensis</name>
    <dbReference type="NCBI Taxonomy" id="1569283"/>
    <lineage>
        <taxon>Bacteria</taxon>
        <taxon>Pseudomonadati</taxon>
        <taxon>Pseudomonadota</taxon>
        <taxon>Alphaproteobacteria</taxon>
        <taxon>Rhodobacterales</taxon>
        <taxon>Roseobacteraceae</taxon>
        <taxon>Seohaeicola</taxon>
    </lineage>
</organism>
<dbReference type="RefSeq" id="WP_189683067.1">
    <property type="nucleotide sequence ID" value="NZ_BNCJ01000044.1"/>
</dbReference>
<keyword evidence="1" id="KW-0812">Transmembrane</keyword>
<reference evidence="2" key="1">
    <citation type="journal article" date="2014" name="Int. J. Syst. Evol. Microbiol.">
        <title>Complete genome sequence of Corynebacterium casei LMG S-19264T (=DSM 44701T), isolated from a smear-ripened cheese.</title>
        <authorList>
            <consortium name="US DOE Joint Genome Institute (JGI-PGF)"/>
            <person name="Walter F."/>
            <person name="Albersmeier A."/>
            <person name="Kalinowski J."/>
            <person name="Ruckert C."/>
        </authorList>
    </citation>
    <scope>NUCLEOTIDE SEQUENCE</scope>
    <source>
        <strain evidence="2">KCTC 42650</strain>
    </source>
</reference>
<protein>
    <submittedName>
        <fullName evidence="2">Uncharacterized protein</fullName>
    </submittedName>
</protein>
<sequence>MMARLNTPERFEIELAIPRFILWFVMLPVIPVTIFGLAHLLGGEVMTGLILLLGLNGAFYLGYAALTERTVLIIDKPSGLVTVRRASRFRARSDTYPLDALDSAELERTHTSAEERATSKVMLVFRNTRPATRIALSGWGVSGDGPGRIANETNDWLRRSVFSPNDP</sequence>
<feature type="transmembrane region" description="Helical" evidence="1">
    <location>
        <begin position="20"/>
        <end position="41"/>
    </location>
</feature>
<evidence type="ECO:0000313" key="3">
    <source>
        <dbReference type="Proteomes" id="UP000626220"/>
    </source>
</evidence>
<keyword evidence="1" id="KW-0472">Membrane</keyword>
<reference evidence="2" key="2">
    <citation type="submission" date="2020-09" db="EMBL/GenBank/DDBJ databases">
        <authorList>
            <person name="Sun Q."/>
            <person name="Kim S."/>
        </authorList>
    </citation>
    <scope>NUCLEOTIDE SEQUENCE</scope>
    <source>
        <strain evidence="2">KCTC 42650</strain>
    </source>
</reference>
<comment type="caution">
    <text evidence="2">The sequence shown here is derived from an EMBL/GenBank/DDBJ whole genome shotgun (WGS) entry which is preliminary data.</text>
</comment>
<feature type="transmembrane region" description="Helical" evidence="1">
    <location>
        <begin position="47"/>
        <end position="66"/>
    </location>
</feature>
<evidence type="ECO:0000256" key="1">
    <source>
        <dbReference type="SAM" id="Phobius"/>
    </source>
</evidence>
<dbReference type="Proteomes" id="UP000626220">
    <property type="component" value="Unassembled WGS sequence"/>
</dbReference>
<dbReference type="AlphaFoldDB" id="A0A8J3H1X5"/>
<proteinExistence type="predicted"/>
<gene>
    <name evidence="2" type="ORF">GCM10017056_52060</name>
</gene>
<accession>A0A8J3H1X5</accession>
<dbReference type="EMBL" id="BNCJ01000044">
    <property type="protein sequence ID" value="GHF75118.1"/>
    <property type="molecule type" value="Genomic_DNA"/>
</dbReference>
<evidence type="ECO:0000313" key="2">
    <source>
        <dbReference type="EMBL" id="GHF75118.1"/>
    </source>
</evidence>
<keyword evidence="3" id="KW-1185">Reference proteome</keyword>
<name>A0A8J3H1X5_9RHOB</name>